<feature type="domain" description="Transcription factor tau subunit sfc3/Tfc3 C-terminal" evidence="8">
    <location>
        <begin position="1583"/>
        <end position="1932"/>
    </location>
</feature>
<dbReference type="InterPro" id="IPR044210">
    <property type="entry name" value="Tfc3-like"/>
</dbReference>
<evidence type="ECO:0000256" key="3">
    <source>
        <dbReference type="ARBA" id="ARBA00023125"/>
    </source>
</evidence>
<evidence type="ECO:0000259" key="7">
    <source>
        <dbReference type="Pfam" id="PF04182"/>
    </source>
</evidence>
<dbReference type="PANTHER" id="PTHR15180:SF1">
    <property type="entry name" value="GENERAL TRANSCRIPTION FACTOR 3C POLYPEPTIDE 1"/>
    <property type="match status" value="1"/>
</dbReference>
<sequence length="2193" mass="242700">MDELVHHCVRELAFDGDLGCDSSRLRDFIVGFYNVDATHPQTVDDAFCAFVWSLIAQQPTVRVGTIPPGGATEVFIAPQTSAKRKAAAKGEALLAEEAPVLNVVPNATARSLEDLKAEYGDNVRIAVDPATSFAAITGSHIRPSKLSPMVYSALQLITRGREEGLSIVDLGKKSKYDQKTCFYLVKQLIELDLIVKRKKSGVGTNFAIHKYFYERDRSWQLIEHEETQAEVPPQADSNPVNDEQDDYRVDADVDLRSTISFEPIDTRHLSSLPLVRARILKLLKASQNNMHNSTNMLIAIGFSNPTRLDRRFFQARLRELVATGVVERVSVVNPAKPAHHARCLRLASPDSAPDLGSLKVVVEPETSVDDDMALEDATDGLKMNLSLHRQITDLLEEAGSKGLTLNELSRSAGDFDKRTIELLLYRAERNQPPAHLSDIGIAGLMETFGREHRHRYYTMGAFRAAAAKEGLDDAGTGYAVIDFSAVGGFAPIPADCFYSDEKTVQTFADTYRHRAETKAGSKPKKARVNPILADGSVKLGRPRKYPEGSKQRRKRKRDPDEDAANPEVNEVDGPPKKGRPAKKARVEPESRPAEASAKAKATAPMLDMAAVGICSKSSDSNNQIGGGSSASTEKQISSSSPSNKRARSPPTANPPGDIVSIDEHDTAHVLSTEPPKKRGRPPKTPKSKGVSSDKAALVESEPVPDKEPSKKRAQKPKASKAKAVSADKTAFVEKEPAPAPEEPPRKRGRPSVQIPTTSLLEAPQTYSNDEPAAFNSTARSPRRELESVQSPMATLSTPTEPRRSPRKGKPAVRLDGSLTITPIFAQAVPQDITVPAAGLEAEFSSEPVDRDVEGNTAARGFAAASQPLLSPEPLPYSDPPCRSPTPTHDMQGQEPEVSAKSESQPRKMVPRGKLVNVSHLRRENELYRLLGECGGIMNVMTRDFYDAHATLLEDLARAGEPTSAPPGIRLDKRTARSALDAMESRGRIKIVKTSLFTSTGASRPAMVAYLPNIEQEALDAFLVKLGQSFAIPPTPFMYRQVIKKLDEPMNYSSHGNGTRSALPLQLLKMEARGGDDNERWERNDARADQLFGFDDTTIREVLLAERTTLGQLYGFVVGKGLRARRFHLAALDFFDRKASSSRIISSDARIVEISFFYNDFPLADFCAAIGAITHDELIDAYMKTPEGPATSVANIPSALHTSLQIGRARSRNRILDLLEFLRSLDLVVPLRPSNSSTPAYTCEANGKHPTAFDVASLDGWSTLASANAPMHWRFNEIAPIHVWSQSETSPSFWKEMPVQSVSEAVEYWKNLTQACRDKKLYPNIDTALGVSKRPSASSIGVARSLRRPASWNDGYYLTWHQEQYLQRFIDQISLNSPISDEGEALLQKISWIVSAPREAVEKCIEKAQRKSARNLGKTRRKGKRKVAEGDAQKITEGKASLQRKSAEARLQRETDWDNIIQRIYPHDLTGSTATRMRRVRARFLQSTGNDVEKWEGEIAQAIREIKIKPKGSRSKTKIAPLAPLATTRTIQLPLVVSQSDRSVQTLIAEQGTPRGNKPVVKDTRRGKKKVESREDSQPKPIARRSRFLWNRDYDELARDASAIIRARCRGGTKLDWAALEQVFPLVPRNSVRQRITTLREGPGAGPYLQRLEDRWYAIWMQYRGTDELPDPNPSSPADFDIAKHLEFLRKYIDKNALRVGFAPQITHVKLPVSVEEIDGNWDLSEKLEPSPVWEFMWNDPVDEGREKGLLKNPFTLYAPTPSKSFVDFASEEVSVAESAVKMVFGSHGSSYEPDIAAQLLHGVGEQEVSKATSNLLARGILARSTRDPLQTKPGRTLKISETNLNALNGMVSRDAFQDASALEDMLSNRDIWHPWPLLATDGDISALLQLVSEDRVEFEIDTSHAASHRSDLDWNSKNANDDQLETMLNVRFLDLMDDGQGLQGSECSLDSPPSGPEACIDGAHGLTVDGQPACCKEGSTGIVDCVGCLEGELAAFISGLDPQSKGIVEQIVPVLLQAASKGLKRHELQTLGEPSCVLHLVQRMSELSIPLVHWVGYSACVIVASWHIQPWSVLISESPVTKIFPRRWYDLRGKRMSDIWQSALKIVVALILFRPGITTTELLSHLSLLFDRQEVCEVLDHLVMEGALKRRRSLERSWERAEDVPTSCLDEEAEQHIFWFIGDEKHWYQIGTI</sequence>
<feature type="compositionally biased region" description="Basic and acidic residues" evidence="6">
    <location>
        <begin position="1425"/>
        <end position="1436"/>
    </location>
</feature>
<feature type="compositionally biased region" description="Basic residues" evidence="6">
    <location>
        <begin position="1411"/>
        <end position="1424"/>
    </location>
</feature>
<evidence type="ECO:0000256" key="5">
    <source>
        <dbReference type="ARBA" id="ARBA00023242"/>
    </source>
</evidence>
<organism evidence="9 10">
    <name type="scientific">Athelia psychrophila</name>
    <dbReference type="NCBI Taxonomy" id="1759441"/>
    <lineage>
        <taxon>Eukaryota</taxon>
        <taxon>Fungi</taxon>
        <taxon>Dikarya</taxon>
        <taxon>Basidiomycota</taxon>
        <taxon>Agaricomycotina</taxon>
        <taxon>Agaricomycetes</taxon>
        <taxon>Agaricomycetidae</taxon>
        <taxon>Atheliales</taxon>
        <taxon>Atheliaceae</taxon>
        <taxon>Athelia</taxon>
    </lineage>
</organism>
<dbReference type="PANTHER" id="PTHR15180">
    <property type="entry name" value="GENERAL TRANSCRIPTION FACTOR 3C POLYPEPTIDE 1"/>
    <property type="match status" value="1"/>
</dbReference>
<dbReference type="InterPro" id="IPR017956">
    <property type="entry name" value="AT_hook_DNA-bd_motif"/>
</dbReference>
<dbReference type="EMBL" id="KV417486">
    <property type="protein sequence ID" value="KZP32273.1"/>
    <property type="molecule type" value="Genomic_DNA"/>
</dbReference>
<reference evidence="9 10" key="1">
    <citation type="journal article" date="2016" name="Mol. Biol. Evol.">
        <title>Comparative Genomics of Early-Diverging Mushroom-Forming Fungi Provides Insights into the Origins of Lignocellulose Decay Capabilities.</title>
        <authorList>
            <person name="Nagy L.G."/>
            <person name="Riley R."/>
            <person name="Tritt A."/>
            <person name="Adam C."/>
            <person name="Daum C."/>
            <person name="Floudas D."/>
            <person name="Sun H."/>
            <person name="Yadav J.S."/>
            <person name="Pangilinan J."/>
            <person name="Larsson K.H."/>
            <person name="Matsuura K."/>
            <person name="Barry K."/>
            <person name="Labutti K."/>
            <person name="Kuo R."/>
            <person name="Ohm R.A."/>
            <person name="Bhattacharya S.S."/>
            <person name="Shirouzu T."/>
            <person name="Yoshinaga Y."/>
            <person name="Martin F.M."/>
            <person name="Grigoriev I.V."/>
            <person name="Hibbett D.S."/>
        </authorList>
    </citation>
    <scope>NUCLEOTIDE SEQUENCE [LARGE SCALE GENOMIC DNA]</scope>
    <source>
        <strain evidence="9 10">CBS 109695</strain>
    </source>
</reference>
<feature type="compositionally biased region" description="Basic residues" evidence="6">
    <location>
        <begin position="677"/>
        <end position="686"/>
    </location>
</feature>
<feature type="compositionally biased region" description="Polar residues" evidence="6">
    <location>
        <begin position="753"/>
        <end position="779"/>
    </location>
</feature>
<dbReference type="CDD" id="cd16169">
    <property type="entry name" value="Tau138_eWH"/>
    <property type="match status" value="1"/>
</dbReference>
<dbReference type="GO" id="GO:0006384">
    <property type="term" value="P:transcription initiation at RNA polymerase III promoter"/>
    <property type="evidence" value="ECO:0007669"/>
    <property type="project" value="InterPro"/>
</dbReference>
<dbReference type="Proteomes" id="UP000076532">
    <property type="component" value="Unassembled WGS sequence"/>
</dbReference>
<keyword evidence="10" id="KW-1185">Reference proteome</keyword>
<keyword evidence="3" id="KW-0238">DNA-binding</keyword>
<keyword evidence="5" id="KW-0539">Nucleus</keyword>
<dbReference type="InterPro" id="IPR046488">
    <property type="entry name" value="Sfc3/Tfc3_C"/>
</dbReference>
<feature type="region of interest" description="Disordered" evidence="6">
    <location>
        <begin position="861"/>
        <end position="907"/>
    </location>
</feature>
<gene>
    <name evidence="9" type="ORF">FIBSPDRAFT_812526</name>
</gene>
<feature type="compositionally biased region" description="Polar residues" evidence="6">
    <location>
        <begin position="787"/>
        <end position="799"/>
    </location>
</feature>
<feature type="compositionally biased region" description="Low complexity" evidence="6">
    <location>
        <begin position="593"/>
        <end position="604"/>
    </location>
</feature>
<feature type="domain" description="B-block binding subunit of TFIIIC" evidence="7">
    <location>
        <begin position="148"/>
        <end position="199"/>
    </location>
</feature>
<accession>A0A166V283</accession>
<evidence type="ECO:0000259" key="8">
    <source>
        <dbReference type="Pfam" id="PF20222"/>
    </source>
</evidence>
<dbReference type="STRING" id="436010.A0A166V283"/>
<comment type="subcellular location">
    <subcellularLocation>
        <location evidence="1">Nucleus</location>
    </subcellularLocation>
</comment>
<name>A0A166V283_9AGAM</name>
<evidence type="ECO:0000256" key="2">
    <source>
        <dbReference type="ARBA" id="ARBA00022553"/>
    </source>
</evidence>
<feature type="compositionally biased region" description="Basic and acidic residues" evidence="6">
    <location>
        <begin position="1559"/>
        <end position="1577"/>
    </location>
</feature>
<feature type="region of interest" description="Disordered" evidence="6">
    <location>
        <begin position="1411"/>
        <end position="1445"/>
    </location>
</feature>
<protein>
    <submittedName>
        <fullName evidence="9">Uncharacterized protein</fullName>
    </submittedName>
</protein>
<dbReference type="Pfam" id="PF20222">
    <property type="entry name" value="DUF6581"/>
    <property type="match status" value="1"/>
</dbReference>
<proteinExistence type="predicted"/>
<dbReference type="InterPro" id="IPR035625">
    <property type="entry name" value="Tfc3-like_eWH"/>
</dbReference>
<evidence type="ECO:0000256" key="4">
    <source>
        <dbReference type="ARBA" id="ARBA00023163"/>
    </source>
</evidence>
<dbReference type="InterPro" id="IPR007309">
    <property type="entry name" value="TFIIIC_Bblock-bd"/>
</dbReference>
<dbReference type="SMART" id="SM00384">
    <property type="entry name" value="AT_hook"/>
    <property type="match status" value="3"/>
</dbReference>
<dbReference type="Pfam" id="PF04182">
    <property type="entry name" value="B-block_TFIIIC"/>
    <property type="match status" value="1"/>
</dbReference>
<dbReference type="OrthoDB" id="68020at2759"/>
<feature type="compositionally biased region" description="Polar residues" evidence="6">
    <location>
        <begin position="615"/>
        <end position="636"/>
    </location>
</feature>
<feature type="region of interest" description="Disordered" evidence="6">
    <location>
        <begin position="1548"/>
        <end position="1579"/>
    </location>
</feature>
<feature type="compositionally biased region" description="Basic residues" evidence="6">
    <location>
        <begin position="711"/>
        <end position="720"/>
    </location>
</feature>
<dbReference type="GO" id="GO:0042791">
    <property type="term" value="P:5S class rRNA transcription by RNA polymerase III"/>
    <property type="evidence" value="ECO:0007669"/>
    <property type="project" value="TreeGrafter"/>
</dbReference>
<evidence type="ECO:0000313" key="9">
    <source>
        <dbReference type="EMBL" id="KZP32273.1"/>
    </source>
</evidence>
<dbReference type="GO" id="GO:0003677">
    <property type="term" value="F:DNA binding"/>
    <property type="evidence" value="ECO:0007669"/>
    <property type="project" value="UniProtKB-KW"/>
</dbReference>
<evidence type="ECO:0000256" key="1">
    <source>
        <dbReference type="ARBA" id="ARBA00004123"/>
    </source>
</evidence>
<evidence type="ECO:0000256" key="6">
    <source>
        <dbReference type="SAM" id="MobiDB-lite"/>
    </source>
</evidence>
<dbReference type="GO" id="GO:0000127">
    <property type="term" value="C:transcription factor TFIIIC complex"/>
    <property type="evidence" value="ECO:0007669"/>
    <property type="project" value="InterPro"/>
</dbReference>
<feature type="compositionally biased region" description="Pro residues" evidence="6">
    <location>
        <begin position="870"/>
        <end position="883"/>
    </location>
</feature>
<feature type="region of interest" description="Disordered" evidence="6">
    <location>
        <begin position="514"/>
        <end position="815"/>
    </location>
</feature>
<keyword evidence="2" id="KW-0597">Phosphoprotein</keyword>
<evidence type="ECO:0000313" key="10">
    <source>
        <dbReference type="Proteomes" id="UP000076532"/>
    </source>
</evidence>
<keyword evidence="4" id="KW-0804">Transcription</keyword>
<dbReference type="GO" id="GO:0005634">
    <property type="term" value="C:nucleus"/>
    <property type="evidence" value="ECO:0007669"/>
    <property type="project" value="UniProtKB-SubCell"/>
</dbReference>